<evidence type="ECO:0000256" key="5">
    <source>
        <dbReference type="ARBA" id="ARBA00016296"/>
    </source>
</evidence>
<organism evidence="15 16">
    <name type="scientific">Marinicauda salina</name>
    <dbReference type="NCBI Taxonomy" id="2135793"/>
    <lineage>
        <taxon>Bacteria</taxon>
        <taxon>Pseudomonadati</taxon>
        <taxon>Pseudomonadota</taxon>
        <taxon>Alphaproteobacteria</taxon>
        <taxon>Maricaulales</taxon>
        <taxon>Maricaulaceae</taxon>
        <taxon>Marinicauda</taxon>
    </lineage>
</organism>
<dbReference type="HAMAP" id="MF_00328">
    <property type="entry name" value="Guanylate_kinase"/>
    <property type="match status" value="1"/>
</dbReference>
<protein>
    <recommendedName>
        <fullName evidence="5 13">Guanylate kinase</fullName>
        <ecNumber evidence="4 13">2.7.4.8</ecNumber>
    </recommendedName>
    <alternativeName>
        <fullName evidence="11 13">GMP kinase</fullName>
    </alternativeName>
</protein>
<dbReference type="GO" id="GO:0005524">
    <property type="term" value="F:ATP binding"/>
    <property type="evidence" value="ECO:0007669"/>
    <property type="project" value="UniProtKB-UniRule"/>
</dbReference>
<dbReference type="SMART" id="SM00072">
    <property type="entry name" value="GuKc"/>
    <property type="match status" value="1"/>
</dbReference>
<dbReference type="RefSeq" id="WP_109252577.1">
    <property type="nucleotide sequence ID" value="NZ_QEXV01000003.1"/>
</dbReference>
<evidence type="ECO:0000256" key="9">
    <source>
        <dbReference type="ARBA" id="ARBA00022777"/>
    </source>
</evidence>
<dbReference type="PANTHER" id="PTHR23117">
    <property type="entry name" value="GUANYLATE KINASE-RELATED"/>
    <property type="match status" value="1"/>
</dbReference>
<reference evidence="16" key="1">
    <citation type="submission" date="2018-05" db="EMBL/GenBank/DDBJ databases">
        <authorList>
            <person name="Liu B.-T."/>
        </authorList>
    </citation>
    <scope>NUCLEOTIDE SEQUENCE [LARGE SCALE GENOMIC DNA]</scope>
    <source>
        <strain evidence="16">WD6-1</strain>
    </source>
</reference>
<dbReference type="PROSITE" id="PS50052">
    <property type="entry name" value="GUANYLATE_KINASE_2"/>
    <property type="match status" value="1"/>
</dbReference>
<keyword evidence="8 13" id="KW-0547">Nucleotide-binding</keyword>
<dbReference type="InterPro" id="IPR020590">
    <property type="entry name" value="Guanylate_kinase_CS"/>
</dbReference>
<dbReference type="Gene3D" id="3.30.63.10">
    <property type="entry name" value="Guanylate Kinase phosphate binding domain"/>
    <property type="match status" value="1"/>
</dbReference>
<comment type="subcellular location">
    <subcellularLocation>
        <location evidence="2 13">Cytoplasm</location>
    </subcellularLocation>
</comment>
<evidence type="ECO:0000256" key="3">
    <source>
        <dbReference type="ARBA" id="ARBA00005790"/>
    </source>
</evidence>
<sequence>MSEALTGPVFRGRRRGLMLVLSSPSGAGKTTLSKRLIALNPDLVLSVSATTRPPRPGEVDGEDYYFMSEDAFLAKVDEGGFYEWAKVFDHYYGTPKTPVEEALEDGRDVVFDIDWQGARALAEHSPDDVVRIFILPPSLTLLRERLTKRGQDTDEIVEGRMARARSEIAHWDEYDYVILNDDFSRALEKLSEILHAERLRRVRHPWLEGFVEALTGEGPDRYDN</sequence>
<evidence type="ECO:0000256" key="4">
    <source>
        <dbReference type="ARBA" id="ARBA00012961"/>
    </source>
</evidence>
<evidence type="ECO:0000256" key="13">
    <source>
        <dbReference type="HAMAP-Rule" id="MF_00328"/>
    </source>
</evidence>
<keyword evidence="9 13" id="KW-0418">Kinase</keyword>
<dbReference type="AlphaFoldDB" id="A0A2U2BTL1"/>
<gene>
    <name evidence="13" type="primary">gmk</name>
    <name evidence="15" type="ORF">DDZ18_06585</name>
</gene>
<keyword evidence="10 13" id="KW-0067">ATP-binding</keyword>
<dbReference type="EC" id="2.7.4.8" evidence="4 13"/>
<comment type="function">
    <text evidence="1 13">Essential for recycling GMP and indirectly, cGMP.</text>
</comment>
<keyword evidence="16" id="KW-1185">Reference proteome</keyword>
<dbReference type="Proteomes" id="UP000245168">
    <property type="component" value="Unassembled WGS sequence"/>
</dbReference>
<comment type="caution">
    <text evidence="15">The sequence shown here is derived from an EMBL/GenBank/DDBJ whole genome shotgun (WGS) entry which is preliminary data.</text>
</comment>
<dbReference type="InterPro" id="IPR027417">
    <property type="entry name" value="P-loop_NTPase"/>
</dbReference>
<dbReference type="Gene3D" id="3.40.50.300">
    <property type="entry name" value="P-loop containing nucleotide triphosphate hydrolases"/>
    <property type="match status" value="1"/>
</dbReference>
<name>A0A2U2BTL1_9PROT</name>
<accession>A0A2U2BTL1</accession>
<dbReference type="CDD" id="cd00071">
    <property type="entry name" value="GMPK"/>
    <property type="match status" value="1"/>
</dbReference>
<dbReference type="InterPro" id="IPR008145">
    <property type="entry name" value="GK/Ca_channel_bsu"/>
</dbReference>
<evidence type="ECO:0000256" key="8">
    <source>
        <dbReference type="ARBA" id="ARBA00022741"/>
    </source>
</evidence>
<feature type="binding site" evidence="13">
    <location>
        <begin position="23"/>
        <end position="30"/>
    </location>
    <ligand>
        <name>ATP</name>
        <dbReference type="ChEBI" id="CHEBI:30616"/>
    </ligand>
</feature>
<dbReference type="FunFam" id="3.30.63.10:FF:000005">
    <property type="entry name" value="Guanylate kinase"/>
    <property type="match status" value="1"/>
</dbReference>
<dbReference type="OrthoDB" id="9808150at2"/>
<evidence type="ECO:0000313" key="15">
    <source>
        <dbReference type="EMBL" id="PWE17346.1"/>
    </source>
</evidence>
<dbReference type="InterPro" id="IPR017665">
    <property type="entry name" value="Guanylate_kinase"/>
</dbReference>
<proteinExistence type="inferred from homology"/>
<evidence type="ECO:0000256" key="2">
    <source>
        <dbReference type="ARBA" id="ARBA00004496"/>
    </source>
</evidence>
<dbReference type="SUPFAM" id="SSF52540">
    <property type="entry name" value="P-loop containing nucleoside triphosphate hydrolases"/>
    <property type="match status" value="1"/>
</dbReference>
<dbReference type="InterPro" id="IPR008144">
    <property type="entry name" value="Guanylate_kin-like_dom"/>
</dbReference>
<dbReference type="PANTHER" id="PTHR23117:SF13">
    <property type="entry name" value="GUANYLATE KINASE"/>
    <property type="match status" value="1"/>
</dbReference>
<comment type="catalytic activity">
    <reaction evidence="12 13">
        <text>GMP + ATP = GDP + ADP</text>
        <dbReference type="Rhea" id="RHEA:20780"/>
        <dbReference type="ChEBI" id="CHEBI:30616"/>
        <dbReference type="ChEBI" id="CHEBI:58115"/>
        <dbReference type="ChEBI" id="CHEBI:58189"/>
        <dbReference type="ChEBI" id="CHEBI:456216"/>
        <dbReference type="EC" id="2.7.4.8"/>
    </reaction>
</comment>
<dbReference type="GO" id="GO:0004385">
    <property type="term" value="F:GMP kinase activity"/>
    <property type="evidence" value="ECO:0007669"/>
    <property type="project" value="UniProtKB-UniRule"/>
</dbReference>
<evidence type="ECO:0000256" key="6">
    <source>
        <dbReference type="ARBA" id="ARBA00022490"/>
    </source>
</evidence>
<evidence type="ECO:0000313" key="16">
    <source>
        <dbReference type="Proteomes" id="UP000245168"/>
    </source>
</evidence>
<keyword evidence="6 13" id="KW-0963">Cytoplasm</keyword>
<comment type="similarity">
    <text evidence="3 13">Belongs to the guanylate kinase family.</text>
</comment>
<dbReference type="NCBIfam" id="TIGR03263">
    <property type="entry name" value="guanyl_kin"/>
    <property type="match status" value="1"/>
</dbReference>
<dbReference type="GO" id="GO:0005829">
    <property type="term" value="C:cytosol"/>
    <property type="evidence" value="ECO:0007669"/>
    <property type="project" value="TreeGrafter"/>
</dbReference>
<evidence type="ECO:0000256" key="10">
    <source>
        <dbReference type="ARBA" id="ARBA00022840"/>
    </source>
</evidence>
<evidence type="ECO:0000256" key="1">
    <source>
        <dbReference type="ARBA" id="ARBA00003531"/>
    </source>
</evidence>
<feature type="domain" description="Guanylate kinase-like" evidence="14">
    <location>
        <begin position="16"/>
        <end position="195"/>
    </location>
</feature>
<keyword evidence="7 13" id="KW-0808">Transferase</keyword>
<dbReference type="EMBL" id="QEXV01000003">
    <property type="protein sequence ID" value="PWE17346.1"/>
    <property type="molecule type" value="Genomic_DNA"/>
</dbReference>
<evidence type="ECO:0000256" key="11">
    <source>
        <dbReference type="ARBA" id="ARBA00030128"/>
    </source>
</evidence>
<dbReference type="Pfam" id="PF00625">
    <property type="entry name" value="Guanylate_kin"/>
    <property type="match status" value="1"/>
</dbReference>
<evidence type="ECO:0000256" key="12">
    <source>
        <dbReference type="ARBA" id="ARBA00048594"/>
    </source>
</evidence>
<evidence type="ECO:0000256" key="7">
    <source>
        <dbReference type="ARBA" id="ARBA00022679"/>
    </source>
</evidence>
<dbReference type="PROSITE" id="PS00856">
    <property type="entry name" value="GUANYLATE_KINASE_1"/>
    <property type="match status" value="1"/>
</dbReference>
<evidence type="ECO:0000259" key="14">
    <source>
        <dbReference type="PROSITE" id="PS50052"/>
    </source>
</evidence>